<evidence type="ECO:0000313" key="7">
    <source>
        <dbReference type="EMBL" id="CDX11539.1"/>
    </source>
</evidence>
<proteinExistence type="inferred from homology"/>
<dbReference type="FunFam" id="3.40.605.10:FF:000001">
    <property type="entry name" value="Aldehyde dehydrogenase 1"/>
    <property type="match status" value="1"/>
</dbReference>
<reference evidence="8" key="1">
    <citation type="submission" date="2014-08" db="EMBL/GenBank/DDBJ databases">
        <authorList>
            <person name="Moulin L."/>
        </authorList>
    </citation>
    <scope>NUCLEOTIDE SEQUENCE [LARGE SCALE GENOMIC DNA]</scope>
</reference>
<dbReference type="Proteomes" id="UP000045285">
    <property type="component" value="Unassembled WGS sequence"/>
</dbReference>
<dbReference type="PANTHER" id="PTHR11699">
    <property type="entry name" value="ALDEHYDE DEHYDROGENASE-RELATED"/>
    <property type="match status" value="1"/>
</dbReference>
<name>A0A090DDT9_MESPL</name>
<dbReference type="InterPro" id="IPR015590">
    <property type="entry name" value="Aldehyde_DH_dom"/>
</dbReference>
<dbReference type="EC" id="1.2.1.3" evidence="7"/>
<dbReference type="InterPro" id="IPR029510">
    <property type="entry name" value="Ald_DH_CS_GLU"/>
</dbReference>
<evidence type="ECO:0000256" key="4">
    <source>
        <dbReference type="PROSITE-ProRule" id="PRU10007"/>
    </source>
</evidence>
<dbReference type="InterPro" id="IPR016163">
    <property type="entry name" value="Ald_DH_C"/>
</dbReference>
<dbReference type="CDD" id="cd07112">
    <property type="entry name" value="ALDH_GABALDH-PuuC"/>
    <property type="match status" value="1"/>
</dbReference>
<evidence type="ECO:0000256" key="5">
    <source>
        <dbReference type="RuleBase" id="RU003345"/>
    </source>
</evidence>
<dbReference type="STRING" id="69974.MPLDJ20_100162"/>
<keyword evidence="2 5" id="KW-0560">Oxidoreductase</keyword>
<feature type="active site" evidence="4">
    <location>
        <position position="265"/>
    </location>
</feature>
<dbReference type="Pfam" id="PF00171">
    <property type="entry name" value="Aldedh"/>
    <property type="match status" value="1"/>
</dbReference>
<dbReference type="InterPro" id="IPR016161">
    <property type="entry name" value="Ald_DH/histidinol_DH"/>
</dbReference>
<dbReference type="Gene3D" id="3.40.605.10">
    <property type="entry name" value="Aldehyde Dehydrogenase, Chain A, domain 1"/>
    <property type="match status" value="1"/>
</dbReference>
<evidence type="ECO:0000313" key="8">
    <source>
        <dbReference type="Proteomes" id="UP000045285"/>
    </source>
</evidence>
<dbReference type="AlphaFoldDB" id="A0A090DDT9"/>
<dbReference type="FunFam" id="3.40.309.10:FF:000012">
    <property type="entry name" value="Betaine aldehyde dehydrogenase"/>
    <property type="match status" value="1"/>
</dbReference>
<gene>
    <name evidence="7" type="primary">puuC</name>
    <name evidence="7" type="ORF">MPL3356_110026</name>
</gene>
<dbReference type="InterPro" id="IPR016160">
    <property type="entry name" value="Ald_DH_CS_CYS"/>
</dbReference>
<dbReference type="Gene3D" id="3.40.309.10">
    <property type="entry name" value="Aldehyde Dehydrogenase, Chain A, domain 2"/>
    <property type="match status" value="1"/>
</dbReference>
<dbReference type="InterPro" id="IPR016162">
    <property type="entry name" value="Ald_DH_N"/>
</dbReference>
<evidence type="ECO:0000256" key="2">
    <source>
        <dbReference type="ARBA" id="ARBA00023002"/>
    </source>
</evidence>
<dbReference type="PROSITE" id="PS00687">
    <property type="entry name" value="ALDEHYDE_DEHYDR_GLU"/>
    <property type="match status" value="1"/>
</dbReference>
<keyword evidence="8" id="KW-1185">Reference proteome</keyword>
<organism evidence="7 8">
    <name type="scientific">Mesorhizobium plurifarium</name>
    <dbReference type="NCBI Taxonomy" id="69974"/>
    <lineage>
        <taxon>Bacteria</taxon>
        <taxon>Pseudomonadati</taxon>
        <taxon>Pseudomonadota</taxon>
        <taxon>Alphaproteobacteria</taxon>
        <taxon>Hyphomicrobiales</taxon>
        <taxon>Phyllobacteriaceae</taxon>
        <taxon>Mesorhizobium</taxon>
    </lineage>
</organism>
<evidence type="ECO:0000256" key="3">
    <source>
        <dbReference type="ARBA" id="ARBA00023097"/>
    </source>
</evidence>
<evidence type="ECO:0000256" key="1">
    <source>
        <dbReference type="ARBA" id="ARBA00009986"/>
    </source>
</evidence>
<dbReference type="PROSITE" id="PS00070">
    <property type="entry name" value="ALDEHYDE_DEHYDR_CYS"/>
    <property type="match status" value="1"/>
</dbReference>
<dbReference type="GO" id="GO:0004029">
    <property type="term" value="F:aldehyde dehydrogenase (NAD+) activity"/>
    <property type="evidence" value="ECO:0007669"/>
    <property type="project" value="UniProtKB-EC"/>
</dbReference>
<dbReference type="EMBL" id="CCMZ01000003">
    <property type="protein sequence ID" value="CDX11539.1"/>
    <property type="molecule type" value="Genomic_DNA"/>
</dbReference>
<protein>
    <submittedName>
        <fullName evidence="7">Gamma-Glu-gamma-aminobutyraldehyde dehydrogenase, NAD(P)H-dependent</fullName>
        <ecNumber evidence="7">1.2.1.3</ecNumber>
    </submittedName>
</protein>
<dbReference type="SUPFAM" id="SSF53720">
    <property type="entry name" value="ALDH-like"/>
    <property type="match status" value="1"/>
</dbReference>
<sequence length="496" mass="52378">MINQDTIDTLRKTEVGARRLFIDGTPVDAQSGASLEVISPIDGRPFARIADGGVADVDRAVASARKAFAKGSWSRAAPALRKKVLTKFAELVEKHALELAVLGVRDNGTEIGMAYKAEPLSAAGTIRYYGEAIDKVYGEIAPTADNVLGLIHKEPLGVVGVIVPWNFPLMIGAWKIAPALAAGNSIVVKPPEIASLTLLRLAELAVEAGLPEGVFNVVTGRGSVAGEALGLHMDVDAIAFTGSGPVGRRLLEYAARSNLKRVFLELGGKSPNIVFADAPDLKQAAVVSANGIFRNSGQVCVAGSRLLVQASVYDRFMDELLKATTKLKVGDPLDLGSDIGAVSSAEQLTKNLGFVAKAVEEGARLVTGGERILAGTGGSYMAPTIFENVTETMQLAREEVFGPVLGVMRFETEEEAVRLANATVYGLASAVWTSNLSTAHRMVRAINAGVVHVNTYGGADITVPLGGFKQSGFGRDKSLHAIEKYTDLKTAWISLN</sequence>
<comment type="similarity">
    <text evidence="1 5">Belongs to the aldehyde dehydrogenase family.</text>
</comment>
<feature type="domain" description="Aldehyde dehydrogenase" evidence="6">
    <location>
        <begin position="28"/>
        <end position="490"/>
    </location>
</feature>
<accession>A0A090DDT9</accession>
<evidence type="ECO:0000259" key="6">
    <source>
        <dbReference type="Pfam" id="PF00171"/>
    </source>
</evidence>
<keyword evidence="3" id="KW-0558">Oxidation</keyword>